<feature type="domain" description="Peptidase M48" evidence="8">
    <location>
        <begin position="271"/>
        <end position="434"/>
    </location>
</feature>
<dbReference type="Gene3D" id="3.30.2010.10">
    <property type="entry name" value="Metalloproteases ('zincins'), catalytic domain"/>
    <property type="match status" value="1"/>
</dbReference>
<protein>
    <recommendedName>
        <fullName evidence="8">Peptidase M48 domain-containing protein</fullName>
    </recommendedName>
</protein>
<keyword evidence="5" id="KW-0862">Zinc</keyword>
<dbReference type="PANTHER" id="PTHR22726:SF1">
    <property type="entry name" value="METALLOENDOPEPTIDASE OMA1, MITOCHONDRIAL"/>
    <property type="match status" value="1"/>
</dbReference>
<evidence type="ECO:0000313" key="9">
    <source>
        <dbReference type="EMBL" id="KAG2426351.1"/>
    </source>
</evidence>
<dbReference type="AlphaFoldDB" id="A0A835SV08"/>
<keyword evidence="2" id="KW-0645">Protease</keyword>
<dbReference type="GO" id="GO:0004222">
    <property type="term" value="F:metalloendopeptidase activity"/>
    <property type="evidence" value="ECO:0007669"/>
    <property type="project" value="InterPro"/>
</dbReference>
<name>A0A835SV08_CHLIN</name>
<evidence type="ECO:0000256" key="3">
    <source>
        <dbReference type="ARBA" id="ARBA00022723"/>
    </source>
</evidence>
<organism evidence="9 10">
    <name type="scientific">Chlamydomonas incerta</name>
    <dbReference type="NCBI Taxonomy" id="51695"/>
    <lineage>
        <taxon>Eukaryota</taxon>
        <taxon>Viridiplantae</taxon>
        <taxon>Chlorophyta</taxon>
        <taxon>core chlorophytes</taxon>
        <taxon>Chlorophyceae</taxon>
        <taxon>CS clade</taxon>
        <taxon>Chlamydomonadales</taxon>
        <taxon>Chlamydomonadaceae</taxon>
        <taxon>Chlamydomonas</taxon>
    </lineage>
</organism>
<keyword evidence="10" id="KW-1185">Reference proteome</keyword>
<dbReference type="Proteomes" id="UP000650467">
    <property type="component" value="Unassembled WGS sequence"/>
</dbReference>
<evidence type="ECO:0000313" key="10">
    <source>
        <dbReference type="Proteomes" id="UP000650467"/>
    </source>
</evidence>
<evidence type="ECO:0000256" key="6">
    <source>
        <dbReference type="ARBA" id="ARBA00023049"/>
    </source>
</evidence>
<keyword evidence="3" id="KW-0479">Metal-binding</keyword>
<evidence type="ECO:0000256" key="1">
    <source>
        <dbReference type="ARBA" id="ARBA00001947"/>
    </source>
</evidence>
<proteinExistence type="predicted"/>
<accession>A0A835SV08</accession>
<dbReference type="Pfam" id="PF01435">
    <property type="entry name" value="Peptidase_M48"/>
    <property type="match status" value="1"/>
</dbReference>
<comment type="cofactor">
    <cofactor evidence="1">
        <name>Zn(2+)</name>
        <dbReference type="ChEBI" id="CHEBI:29105"/>
    </cofactor>
</comment>
<evidence type="ECO:0000256" key="2">
    <source>
        <dbReference type="ARBA" id="ARBA00022670"/>
    </source>
</evidence>
<reference evidence="9" key="1">
    <citation type="journal article" date="2020" name="bioRxiv">
        <title>Comparative genomics of Chlamydomonas.</title>
        <authorList>
            <person name="Craig R.J."/>
            <person name="Hasan A.R."/>
            <person name="Ness R.W."/>
            <person name="Keightley P.D."/>
        </authorList>
    </citation>
    <scope>NUCLEOTIDE SEQUENCE</scope>
    <source>
        <strain evidence="9">SAG 7.73</strain>
    </source>
</reference>
<sequence length="493" mass="51006">MSRGAAALLARRMLHGIAGTGAAAGGATSAVGSIGTALEGGAAAAARRGLLTAGRHTAGGASHTAAIAASAATGPGSSLRTGRLLRAVRGFLGGSAYKGGAASTAVAAGVSAQGAARAATARGLLVGSGGRGAAVAVATAPARPSLQFMRRVWQDGKGYVHFQNRGRTFQLPTGPRARIAAVVLVGGGLSYYLYCREEVPYTHRMHSIMLVSTANEQWMGQQIFQEQKALAQAEGRLLPDSAPDARRVRRLGLAIAAVAGDGAGGGYYGHMQNLQWEFAVIDNPTPNAFVVPGGKVVVFTGLLRLLGHSDDELAAVMAHEVGHILARHTAERMSTLNVWTLMNMVLRLTLGFGLPNVAMYMGIFLPYSRLAEYEADLIGLRLMARACFDPTAAPHMLAKLNAKEKQMQQRGLASAIPAFLRTHPLTEDRVRKVEDDLAAAHQMYLAAGCTSQRSDFARAAAGLFGPAWGGGGGGSGNGNGSSGGGEGEYIRVG</sequence>
<evidence type="ECO:0000256" key="4">
    <source>
        <dbReference type="ARBA" id="ARBA00022801"/>
    </source>
</evidence>
<gene>
    <name evidence="9" type="ORF">HXX76_013108</name>
</gene>
<evidence type="ECO:0000259" key="8">
    <source>
        <dbReference type="Pfam" id="PF01435"/>
    </source>
</evidence>
<keyword evidence="4" id="KW-0378">Hydrolase</keyword>
<evidence type="ECO:0000256" key="7">
    <source>
        <dbReference type="SAM" id="MobiDB-lite"/>
    </source>
</evidence>
<dbReference type="InterPro" id="IPR051156">
    <property type="entry name" value="Mito/Outer_Membr_Metalloprot"/>
</dbReference>
<dbReference type="GO" id="GO:0051603">
    <property type="term" value="P:proteolysis involved in protein catabolic process"/>
    <property type="evidence" value="ECO:0007669"/>
    <property type="project" value="TreeGrafter"/>
</dbReference>
<evidence type="ECO:0000256" key="5">
    <source>
        <dbReference type="ARBA" id="ARBA00022833"/>
    </source>
</evidence>
<dbReference type="OrthoDB" id="7464992at2759"/>
<feature type="region of interest" description="Disordered" evidence="7">
    <location>
        <begin position="471"/>
        <end position="493"/>
    </location>
</feature>
<dbReference type="GO" id="GO:0046872">
    <property type="term" value="F:metal ion binding"/>
    <property type="evidence" value="ECO:0007669"/>
    <property type="project" value="UniProtKB-KW"/>
</dbReference>
<dbReference type="InterPro" id="IPR001915">
    <property type="entry name" value="Peptidase_M48"/>
</dbReference>
<feature type="compositionally biased region" description="Gly residues" evidence="7">
    <location>
        <begin position="471"/>
        <end position="487"/>
    </location>
</feature>
<dbReference type="CDD" id="cd07331">
    <property type="entry name" value="M48C_Oma1_like"/>
    <property type="match status" value="1"/>
</dbReference>
<comment type="caution">
    <text evidence="9">The sequence shown here is derived from an EMBL/GenBank/DDBJ whole genome shotgun (WGS) entry which is preliminary data.</text>
</comment>
<dbReference type="PANTHER" id="PTHR22726">
    <property type="entry name" value="METALLOENDOPEPTIDASE OMA1"/>
    <property type="match status" value="1"/>
</dbReference>
<dbReference type="EMBL" id="JAEHOC010000048">
    <property type="protein sequence ID" value="KAG2426351.1"/>
    <property type="molecule type" value="Genomic_DNA"/>
</dbReference>
<keyword evidence="6" id="KW-0482">Metalloprotease</keyword>
<dbReference type="GO" id="GO:0016020">
    <property type="term" value="C:membrane"/>
    <property type="evidence" value="ECO:0007669"/>
    <property type="project" value="TreeGrafter"/>
</dbReference>